<dbReference type="EMBL" id="BK032626">
    <property type="protein sequence ID" value="DAF51958.1"/>
    <property type="molecule type" value="Genomic_DNA"/>
</dbReference>
<evidence type="ECO:0000313" key="1">
    <source>
        <dbReference type="EMBL" id="DAF51958.1"/>
    </source>
</evidence>
<reference evidence="1" key="1">
    <citation type="journal article" date="2021" name="Proc. Natl. Acad. Sci. U.S.A.">
        <title>A Catalog of Tens of Thousands of Viruses from Human Metagenomes Reveals Hidden Associations with Chronic Diseases.</title>
        <authorList>
            <person name="Tisza M.J."/>
            <person name="Buck C.B."/>
        </authorList>
    </citation>
    <scope>NUCLEOTIDE SEQUENCE</scope>
    <source>
        <strain evidence="1">Ct2KB1</strain>
    </source>
</reference>
<name>A0A8S5SLW8_9CAUD</name>
<sequence>MDTARIGITNVEFSGSSENDSADSATVKLELDIYGTDTFSAIELLPKILTDISSLSYEVD</sequence>
<accession>A0A8S5SLW8</accession>
<protein>
    <submittedName>
        <fullName evidence="1">Uncharacterized protein</fullName>
    </submittedName>
</protein>
<proteinExistence type="predicted"/>
<organism evidence="1">
    <name type="scientific">Siphoviridae sp. ct2KB1</name>
    <dbReference type="NCBI Taxonomy" id="2827768"/>
    <lineage>
        <taxon>Viruses</taxon>
        <taxon>Duplodnaviria</taxon>
        <taxon>Heunggongvirae</taxon>
        <taxon>Uroviricota</taxon>
        <taxon>Caudoviricetes</taxon>
    </lineage>
</organism>